<dbReference type="GO" id="GO:0006465">
    <property type="term" value="P:signal peptide processing"/>
    <property type="evidence" value="ECO:0007669"/>
    <property type="project" value="InterPro"/>
</dbReference>
<feature type="domain" description="Peptidase S26" evidence="1">
    <location>
        <begin position="19"/>
        <end position="205"/>
    </location>
</feature>
<dbReference type="GO" id="GO:0004252">
    <property type="term" value="F:serine-type endopeptidase activity"/>
    <property type="evidence" value="ECO:0007669"/>
    <property type="project" value="InterPro"/>
</dbReference>
<name>A0A1C2JJC0_ACITH</name>
<evidence type="ECO:0000259" key="1">
    <source>
        <dbReference type="Pfam" id="PF10502"/>
    </source>
</evidence>
<dbReference type="Proteomes" id="UP000094893">
    <property type="component" value="Unassembled WGS sequence"/>
</dbReference>
<dbReference type="AlphaFoldDB" id="A0A1C2JJC0"/>
<protein>
    <recommendedName>
        <fullName evidence="1">Peptidase S26 domain-containing protein</fullName>
    </recommendedName>
</protein>
<comment type="caution">
    <text evidence="2">The sequence shown here is derived from an EMBL/GenBank/DDBJ whole genome shotgun (WGS) entry which is preliminary data.</text>
</comment>
<dbReference type="SUPFAM" id="SSF51306">
    <property type="entry name" value="LexA/Signal peptidase"/>
    <property type="match status" value="1"/>
</dbReference>
<reference evidence="2 3" key="1">
    <citation type="journal article" date="2016" name="Int. J. Mol. Sci.">
        <title>Comparative genomics of the extreme acidophile Acidithiobacillus thiooxidans reveals intraspecific divergence and niche adaptation.</title>
        <authorList>
            <person name="Zhang X."/>
            <person name="Feng X."/>
            <person name="Tao J."/>
            <person name="Ma L."/>
            <person name="Xiao Y."/>
            <person name="Liang Y."/>
            <person name="Liu X."/>
            <person name="Yin H."/>
        </authorList>
    </citation>
    <scope>NUCLEOTIDE SEQUENCE [LARGE SCALE GENOMIC DNA]</scope>
    <source>
        <strain evidence="2 3">A02</strain>
    </source>
</reference>
<organism evidence="2 3">
    <name type="scientific">Acidithiobacillus thiooxidans</name>
    <name type="common">Thiobacillus thiooxidans</name>
    <dbReference type="NCBI Taxonomy" id="930"/>
    <lineage>
        <taxon>Bacteria</taxon>
        <taxon>Pseudomonadati</taxon>
        <taxon>Pseudomonadota</taxon>
        <taxon>Acidithiobacillia</taxon>
        <taxon>Acidithiobacillales</taxon>
        <taxon>Acidithiobacillaceae</taxon>
        <taxon>Acidithiobacillus</taxon>
    </lineage>
</organism>
<gene>
    <name evidence="2" type="ORF">A6P07_13885</name>
</gene>
<evidence type="ECO:0000313" key="3">
    <source>
        <dbReference type="Proteomes" id="UP000094893"/>
    </source>
</evidence>
<dbReference type="InterPro" id="IPR019533">
    <property type="entry name" value="Peptidase_S26"/>
</dbReference>
<sequence>MKALHRKDQWIIGGIALALIAGGCATAAIRQGRLTLNASPCVPVGVYQIIPIKKPLHDGEWVRFCPPLAPSVRQEVRHHWMDLSASSICADHLVPFIKHVVAVPGQTVTLSAEGMAVDGLHLSPPAGPAKGLHPAKGHLIPHTAVQFTAPTLNQHVHLIHYPFGTYTVKPGTFWEVATGTKWAFDSRYYGPIPNSAILSGARPIWTWKETP</sequence>
<evidence type="ECO:0000313" key="2">
    <source>
        <dbReference type="EMBL" id="OCX70641.1"/>
    </source>
</evidence>
<dbReference type="PROSITE" id="PS51257">
    <property type="entry name" value="PROKAR_LIPOPROTEIN"/>
    <property type="match status" value="1"/>
</dbReference>
<proteinExistence type="predicted"/>
<accession>A0A1C2JJC0</accession>
<dbReference type="EMBL" id="LWSA01000193">
    <property type="protein sequence ID" value="OCX70641.1"/>
    <property type="molecule type" value="Genomic_DNA"/>
</dbReference>
<dbReference type="Gene3D" id="2.10.109.10">
    <property type="entry name" value="Umud Fragment, subunit A"/>
    <property type="match status" value="1"/>
</dbReference>
<dbReference type="InterPro" id="IPR036286">
    <property type="entry name" value="LexA/Signal_pep-like_sf"/>
</dbReference>
<dbReference type="Pfam" id="PF10502">
    <property type="entry name" value="Peptidase_S26"/>
    <property type="match status" value="1"/>
</dbReference>